<gene>
    <name evidence="1" type="ORF">HYPSUDRAFT_42846</name>
</gene>
<reference evidence="2" key="1">
    <citation type="submission" date="2014-04" db="EMBL/GenBank/DDBJ databases">
        <title>Evolutionary Origins and Diversification of the Mycorrhizal Mutualists.</title>
        <authorList>
            <consortium name="DOE Joint Genome Institute"/>
            <consortium name="Mycorrhizal Genomics Consortium"/>
            <person name="Kohler A."/>
            <person name="Kuo A."/>
            <person name="Nagy L.G."/>
            <person name="Floudas D."/>
            <person name="Copeland A."/>
            <person name="Barry K.W."/>
            <person name="Cichocki N."/>
            <person name="Veneault-Fourrey C."/>
            <person name="LaButti K."/>
            <person name="Lindquist E.A."/>
            <person name="Lipzen A."/>
            <person name="Lundell T."/>
            <person name="Morin E."/>
            <person name="Murat C."/>
            <person name="Riley R."/>
            <person name="Ohm R."/>
            <person name="Sun H."/>
            <person name="Tunlid A."/>
            <person name="Henrissat B."/>
            <person name="Grigoriev I.V."/>
            <person name="Hibbett D.S."/>
            <person name="Martin F."/>
        </authorList>
    </citation>
    <scope>NUCLEOTIDE SEQUENCE [LARGE SCALE GENOMIC DNA]</scope>
    <source>
        <strain evidence="2">FD-334 SS-4</strain>
    </source>
</reference>
<evidence type="ECO:0008006" key="3">
    <source>
        <dbReference type="Google" id="ProtNLM"/>
    </source>
</evidence>
<dbReference type="AlphaFoldDB" id="A0A0D2NPR0"/>
<proteinExistence type="predicted"/>
<name>A0A0D2NPR0_HYPSF</name>
<sequence length="61" mass="6852">MLMSSGEAQAQLAIQFITDLQQQCDAETYGRFMNLLAEYHKQGNEAAEASASVDKRKPRLF</sequence>
<evidence type="ECO:0000313" key="1">
    <source>
        <dbReference type="EMBL" id="KJA20764.1"/>
    </source>
</evidence>
<keyword evidence="2" id="KW-1185">Reference proteome</keyword>
<protein>
    <recommendedName>
        <fullName evidence="3">Ku C-terminal domain-containing protein</fullName>
    </recommendedName>
</protein>
<dbReference type="Proteomes" id="UP000054270">
    <property type="component" value="Unassembled WGS sequence"/>
</dbReference>
<organism evidence="1 2">
    <name type="scientific">Hypholoma sublateritium (strain FD-334 SS-4)</name>
    <dbReference type="NCBI Taxonomy" id="945553"/>
    <lineage>
        <taxon>Eukaryota</taxon>
        <taxon>Fungi</taxon>
        <taxon>Dikarya</taxon>
        <taxon>Basidiomycota</taxon>
        <taxon>Agaricomycotina</taxon>
        <taxon>Agaricomycetes</taxon>
        <taxon>Agaricomycetidae</taxon>
        <taxon>Agaricales</taxon>
        <taxon>Agaricineae</taxon>
        <taxon>Strophariaceae</taxon>
        <taxon>Hypholoma</taxon>
    </lineage>
</organism>
<accession>A0A0D2NPR0</accession>
<evidence type="ECO:0000313" key="2">
    <source>
        <dbReference type="Proteomes" id="UP000054270"/>
    </source>
</evidence>
<dbReference type="EMBL" id="KN817564">
    <property type="protein sequence ID" value="KJA20764.1"/>
    <property type="molecule type" value="Genomic_DNA"/>
</dbReference>